<keyword evidence="1" id="KW-0732">Signal</keyword>
<dbReference type="Proteomes" id="UP000244925">
    <property type="component" value="Unassembled WGS sequence"/>
</dbReference>
<sequence length="416" mass="45035">MKGIIRLPLAAAAIAIAFASASADNPTPPDNAVRGIERILTALRSAQCYNDTVRFTVGMPQLSDDVVYEVALRQIPAPDDKLLPCSYVIDWQLTGRDEPSRGFSAYFSGNHYRYSSRRLQEYHYEADSMAFRPREIGGLKGDGVQRTAQFASLLPTLLADEIENLAKDPSCTMTLNADTIIGGISRTALRAVRHLEGQERTASEAEMIFDCSTLLPVRLHYENSPGTVSEQTVDADYLTATVGDPAGCPALTEEQLIATYPDVFANYRRSNFRVESLPGNPMPEFALPTLTGERYSRLATDRFASPTLIVVLDPEGGFTGQFIDAVRQGVAQLPFAADIIWAFTGNHADTIESLTGPARLGETTLISARGLARDCGAATLPAALICRKDGRVADIIVGFNNNLAADVIQKTTVAGQ</sequence>
<gene>
    <name evidence="2" type="ORF">C5O25_06990</name>
</gene>
<organism evidence="2 3">
    <name type="scientific">Paramuribaculum intestinale</name>
    <dbReference type="NCBI Taxonomy" id="2094151"/>
    <lineage>
        <taxon>Bacteria</taxon>
        <taxon>Pseudomonadati</taxon>
        <taxon>Bacteroidota</taxon>
        <taxon>Bacteroidia</taxon>
        <taxon>Bacteroidales</taxon>
        <taxon>Muribaculaceae</taxon>
        <taxon>Paramuribaculum</taxon>
    </lineage>
</organism>
<evidence type="ECO:0000313" key="2">
    <source>
        <dbReference type="EMBL" id="PWB07649.1"/>
    </source>
</evidence>
<evidence type="ECO:0000313" key="3">
    <source>
        <dbReference type="Proteomes" id="UP000244925"/>
    </source>
</evidence>
<dbReference type="EMBL" id="PUBV01000011">
    <property type="protein sequence ID" value="PWB07649.1"/>
    <property type="molecule type" value="Genomic_DNA"/>
</dbReference>
<name>A0A2V1IST5_9BACT</name>
<feature type="chain" id="PRO_5016173319" description="Thioredoxin domain-containing protein" evidence="1">
    <location>
        <begin position="24"/>
        <end position="416"/>
    </location>
</feature>
<accession>A0A2V1IST5</accession>
<keyword evidence="3" id="KW-1185">Reference proteome</keyword>
<comment type="caution">
    <text evidence="2">The sequence shown here is derived from an EMBL/GenBank/DDBJ whole genome shotgun (WGS) entry which is preliminary data.</text>
</comment>
<dbReference type="AlphaFoldDB" id="A0A2V1IST5"/>
<reference evidence="3" key="1">
    <citation type="submission" date="2018-02" db="EMBL/GenBank/DDBJ databases">
        <authorList>
            <person name="Clavel T."/>
            <person name="Strowig T."/>
        </authorList>
    </citation>
    <scope>NUCLEOTIDE SEQUENCE [LARGE SCALE GENOMIC DNA]</scope>
    <source>
        <strain evidence="3">DSM 100764</strain>
    </source>
</reference>
<feature type="signal peptide" evidence="1">
    <location>
        <begin position="1"/>
        <end position="23"/>
    </location>
</feature>
<proteinExistence type="predicted"/>
<dbReference type="RefSeq" id="WP_107036024.1">
    <property type="nucleotide sequence ID" value="NZ_CAOPYG010000006.1"/>
</dbReference>
<evidence type="ECO:0000256" key="1">
    <source>
        <dbReference type="SAM" id="SignalP"/>
    </source>
</evidence>
<protein>
    <recommendedName>
        <fullName evidence="4">Thioredoxin domain-containing protein</fullName>
    </recommendedName>
</protein>
<evidence type="ECO:0008006" key="4">
    <source>
        <dbReference type="Google" id="ProtNLM"/>
    </source>
</evidence>